<dbReference type="Proteomes" id="UP000186817">
    <property type="component" value="Unassembled WGS sequence"/>
</dbReference>
<comment type="caution">
    <text evidence="2">The sequence shown here is derived from an EMBL/GenBank/DDBJ whole genome shotgun (WGS) entry which is preliminary data.</text>
</comment>
<dbReference type="EMBL" id="LSRX01000775">
    <property type="protein sequence ID" value="OLP89157.1"/>
    <property type="molecule type" value="Genomic_DNA"/>
</dbReference>
<keyword evidence="1" id="KW-1133">Transmembrane helix</keyword>
<name>A0A1Q9D1V0_SYMMI</name>
<gene>
    <name evidence="2" type="ORF">AK812_SmicGene29400</name>
</gene>
<evidence type="ECO:0000313" key="3">
    <source>
        <dbReference type="Proteomes" id="UP000186817"/>
    </source>
</evidence>
<keyword evidence="1" id="KW-0812">Transmembrane</keyword>
<reference evidence="2 3" key="1">
    <citation type="submission" date="2016-02" db="EMBL/GenBank/DDBJ databases">
        <title>Genome analysis of coral dinoflagellate symbionts highlights evolutionary adaptations to a symbiotic lifestyle.</title>
        <authorList>
            <person name="Aranda M."/>
            <person name="Li Y."/>
            <person name="Liew Y.J."/>
            <person name="Baumgarten S."/>
            <person name="Simakov O."/>
            <person name="Wilson M."/>
            <person name="Piel J."/>
            <person name="Ashoor H."/>
            <person name="Bougouffa S."/>
            <person name="Bajic V.B."/>
            <person name="Ryu T."/>
            <person name="Ravasi T."/>
            <person name="Bayer T."/>
            <person name="Micklem G."/>
            <person name="Kim H."/>
            <person name="Bhak J."/>
            <person name="Lajeunesse T.C."/>
            <person name="Voolstra C.R."/>
        </authorList>
    </citation>
    <scope>NUCLEOTIDE SEQUENCE [LARGE SCALE GENOMIC DNA]</scope>
    <source>
        <strain evidence="2 3">CCMP2467</strain>
    </source>
</reference>
<protein>
    <submittedName>
        <fullName evidence="2">Uncharacterized protein</fullName>
    </submittedName>
</protein>
<dbReference type="AlphaFoldDB" id="A0A1Q9D1V0"/>
<accession>A0A1Q9D1V0</accession>
<dbReference type="OrthoDB" id="440136at2759"/>
<keyword evidence="1" id="KW-0472">Membrane</keyword>
<keyword evidence="3" id="KW-1185">Reference proteome</keyword>
<proteinExistence type="predicted"/>
<feature type="transmembrane region" description="Helical" evidence="1">
    <location>
        <begin position="125"/>
        <end position="144"/>
    </location>
</feature>
<feature type="transmembrane region" description="Helical" evidence="1">
    <location>
        <begin position="175"/>
        <end position="198"/>
    </location>
</feature>
<organism evidence="2 3">
    <name type="scientific">Symbiodinium microadriaticum</name>
    <name type="common">Dinoflagellate</name>
    <name type="synonym">Zooxanthella microadriatica</name>
    <dbReference type="NCBI Taxonomy" id="2951"/>
    <lineage>
        <taxon>Eukaryota</taxon>
        <taxon>Sar</taxon>
        <taxon>Alveolata</taxon>
        <taxon>Dinophyceae</taxon>
        <taxon>Suessiales</taxon>
        <taxon>Symbiodiniaceae</taxon>
        <taxon>Symbiodinium</taxon>
    </lineage>
</organism>
<evidence type="ECO:0000313" key="2">
    <source>
        <dbReference type="EMBL" id="OLP89157.1"/>
    </source>
</evidence>
<evidence type="ECO:0000256" key="1">
    <source>
        <dbReference type="SAM" id="Phobius"/>
    </source>
</evidence>
<sequence>MRVYGKSISSSAPDRAGKHSDIRAWDYHSKSAEKPTCHLVAVGATEAGGHGQIIAVSLARAVLYHCATSKSPPLTCEEAMLSLTLALVVLDLALEVGETCSSEKLFMMVQVRAADETGVRVELRWAHAGTWLLLSLLGAADLALNIGAGGARVSLPLVLFAITECGYVFRMVLPWLHFVLASLVLMILLVVLLLPVLVRLTRAAPEWRVPWACKLAVGVYCGGALWRCRSASQGVGADLLSQLSSDALAMLTGTLLPVDSREALLASCFSYSAAQRRNVTGTATTFFPPILLFHWEAGADILLDRSNASATPYLRRPDVFSGSAIAGVPVTLKTAWEARTGQNAPRVLSRKLKTLFFVGCQHLPLPIFVSKDLD</sequence>